<dbReference type="OrthoDB" id="10250105at2759"/>
<dbReference type="InterPro" id="IPR019197">
    <property type="entry name" value="Biotin-prot_ligase_N"/>
</dbReference>
<dbReference type="PROSITE" id="PS51733">
    <property type="entry name" value="BPL_LPL_CATALYTIC"/>
    <property type="match status" value="1"/>
</dbReference>
<dbReference type="Proteomes" id="UP000650833">
    <property type="component" value="Unassembled WGS sequence"/>
</dbReference>
<dbReference type="InterPro" id="IPR045864">
    <property type="entry name" value="aa-tRNA-synth_II/BPL/LPL"/>
</dbReference>
<dbReference type="InterPro" id="IPR029062">
    <property type="entry name" value="Class_I_gatase-like"/>
</dbReference>
<dbReference type="SUPFAM" id="SSF52317">
    <property type="entry name" value="Class I glutamine amidotransferase-like"/>
    <property type="match status" value="1"/>
</dbReference>
<keyword evidence="5" id="KW-1185">Reference proteome</keyword>
<evidence type="ECO:0000259" key="3">
    <source>
        <dbReference type="PROSITE" id="PS51733"/>
    </source>
</evidence>
<dbReference type="SUPFAM" id="SSF55681">
    <property type="entry name" value="Class II aaRS and biotin synthetases"/>
    <property type="match status" value="1"/>
</dbReference>
<evidence type="ECO:0000256" key="2">
    <source>
        <dbReference type="ARBA" id="ARBA00022598"/>
    </source>
</evidence>
<accession>A0A8H7QID6</accession>
<dbReference type="GO" id="GO:0004077">
    <property type="term" value="F:biotin--[biotin carboxyl-carrier protein] ligase activity"/>
    <property type="evidence" value="ECO:0007669"/>
    <property type="project" value="InterPro"/>
</dbReference>
<dbReference type="GO" id="GO:0005737">
    <property type="term" value="C:cytoplasm"/>
    <property type="evidence" value="ECO:0007669"/>
    <property type="project" value="TreeGrafter"/>
</dbReference>
<dbReference type="AlphaFoldDB" id="A0A8H7QID6"/>
<sequence>MNILVYNDLGASPNSVKHTYNTLKTILGHVYDIIHIDRKVLQSEPWEVGCVMLVMPGGRDMPYCEALNGEPNARIRAFVEQGGRYLGLCAGAYYASATIEFEKGRALMEIIQPRELGFYPGLCRGTTYPGFVYNSESGAKSVAVNLDRDVLSPYYDGGDVPQNINMYYNGGGYFVHPEKHDNVTVLCRYKESSNLCTTEQQPAAVVHCKVGQGHALLIATHPEYDISSEDLLLLADGSAISQTVRSILSELTLSEVERKRFLRASFARIGLNVVPVENNIVQENKVPNITPLYLSGLTKECIYKPISCLLRKADPITHIMEDNHDIFHISALGDAPSEQTRLLSLCRTKEDKPPVIEFVYQSIIDAAEPIYPLRSLTPHFDLEEYFKQLVKKRSLEWGGGAWLSFGNGLLYADVIGSTQSIIDKNFKFSQALPTGLVCLATNQIAGRGRGRNSWVSQAGALQFSMVIRHNVNIRHAPVIFIQYIIALAVVESIRERSGYEDIPLRLKWPNDIYTETKSDGLKKVGGLLINSTFVDDEFVLVIGCGINLSNAEPTVSINDIIKDYNPSAPKLAAEDVLAGILVKFEVFYNEFCEKGMGTWFLKKYYQRWLHSNAIVTLTTHNNEQVQILGITSDFGMLQVKSLEKRDKLYGLLPDGNSFDMMKGLLIQKK</sequence>
<gene>
    <name evidence="4" type="ORF">INT46_008740</name>
</gene>
<evidence type="ECO:0000313" key="4">
    <source>
        <dbReference type="EMBL" id="KAG2192942.1"/>
    </source>
</evidence>
<dbReference type="Pfam" id="PF03099">
    <property type="entry name" value="BPL_LplA_LipB"/>
    <property type="match status" value="1"/>
</dbReference>
<comment type="caution">
    <text evidence="4">The sequence shown here is derived from an EMBL/GenBank/DDBJ whole genome shotgun (WGS) entry which is preliminary data.</text>
</comment>
<keyword evidence="2" id="KW-0436">Ligase</keyword>
<dbReference type="InterPro" id="IPR004143">
    <property type="entry name" value="BPL_LPL_catalytic"/>
</dbReference>
<dbReference type="NCBIfam" id="TIGR00121">
    <property type="entry name" value="birA_ligase"/>
    <property type="match status" value="1"/>
</dbReference>
<dbReference type="InterPro" id="IPR004408">
    <property type="entry name" value="Biotin_CoA_COase_ligase"/>
</dbReference>
<reference evidence="4" key="1">
    <citation type="submission" date="2020-12" db="EMBL/GenBank/DDBJ databases">
        <title>Metabolic potential, ecology and presence of endohyphal bacteria is reflected in genomic diversity of Mucoromycotina.</title>
        <authorList>
            <person name="Muszewska A."/>
            <person name="Okrasinska A."/>
            <person name="Steczkiewicz K."/>
            <person name="Drgas O."/>
            <person name="Orlowska M."/>
            <person name="Perlinska-Lenart U."/>
            <person name="Aleksandrzak-Piekarczyk T."/>
            <person name="Szatraj K."/>
            <person name="Zielenkiewicz U."/>
            <person name="Pilsyk S."/>
            <person name="Malc E."/>
            <person name="Mieczkowski P."/>
            <person name="Kruszewska J.S."/>
            <person name="Biernat P."/>
            <person name="Pawlowska J."/>
        </authorList>
    </citation>
    <scope>NUCLEOTIDE SEQUENCE</scope>
    <source>
        <strain evidence="4">CBS 226.32</strain>
    </source>
</reference>
<dbReference type="PANTHER" id="PTHR12835">
    <property type="entry name" value="BIOTIN PROTEIN LIGASE"/>
    <property type="match status" value="1"/>
</dbReference>
<dbReference type="CDD" id="cd16442">
    <property type="entry name" value="BPL"/>
    <property type="match status" value="1"/>
</dbReference>
<evidence type="ECO:0000256" key="1">
    <source>
        <dbReference type="ARBA" id="ARBA00009934"/>
    </source>
</evidence>
<proteinExistence type="inferred from homology"/>
<dbReference type="Pfam" id="PF09825">
    <property type="entry name" value="BPL_N"/>
    <property type="match status" value="1"/>
</dbReference>
<dbReference type="Gene3D" id="3.30.930.10">
    <property type="entry name" value="Bira Bifunctional Protein, Domain 2"/>
    <property type="match status" value="1"/>
</dbReference>
<evidence type="ECO:0000313" key="5">
    <source>
        <dbReference type="Proteomes" id="UP000650833"/>
    </source>
</evidence>
<dbReference type="Gene3D" id="3.40.50.880">
    <property type="match status" value="1"/>
</dbReference>
<organism evidence="4 5">
    <name type="scientific">Mucor plumbeus</name>
    <dbReference type="NCBI Taxonomy" id="97098"/>
    <lineage>
        <taxon>Eukaryota</taxon>
        <taxon>Fungi</taxon>
        <taxon>Fungi incertae sedis</taxon>
        <taxon>Mucoromycota</taxon>
        <taxon>Mucoromycotina</taxon>
        <taxon>Mucoromycetes</taxon>
        <taxon>Mucorales</taxon>
        <taxon>Mucorineae</taxon>
        <taxon>Mucoraceae</taxon>
        <taxon>Mucor</taxon>
    </lineage>
</organism>
<protein>
    <recommendedName>
        <fullName evidence="3">BPL/LPL catalytic domain-containing protein</fullName>
    </recommendedName>
</protein>
<feature type="domain" description="BPL/LPL catalytic" evidence="3">
    <location>
        <begin position="394"/>
        <end position="592"/>
    </location>
</feature>
<dbReference type="EMBL" id="JAEPRC010000685">
    <property type="protein sequence ID" value="KAG2192942.1"/>
    <property type="molecule type" value="Genomic_DNA"/>
</dbReference>
<comment type="similarity">
    <text evidence="1">Belongs to the biotin--protein ligase family.</text>
</comment>
<dbReference type="CDD" id="cd03144">
    <property type="entry name" value="GATase1_ScBLP_like"/>
    <property type="match status" value="1"/>
</dbReference>
<dbReference type="PANTHER" id="PTHR12835:SF5">
    <property type="entry name" value="BIOTIN--PROTEIN LIGASE"/>
    <property type="match status" value="1"/>
</dbReference>
<name>A0A8H7QID6_9FUNG</name>